<evidence type="ECO:0000259" key="1">
    <source>
        <dbReference type="Pfam" id="PF06742"/>
    </source>
</evidence>
<proteinExistence type="predicted"/>
<sequence>MAFGDSDEDVALRAAWHAFCDRLKAAGDLAFKDTSPANPLQRADAFRYLTQNLGQAYDLALETKNTRYPMIHPFCGPTRKLGGDNADFVYLQAWIDGASTYRIAGDRGTARFINFTVQGPRPDKDVYYGADHPNLHEPFGDTPEANITGDDLVTEPDGSFELYIGGASRGPNWLPTTPGSRKLFMRQGFDSWAERSAQFSIERIDMEEPRPVPTPEDLIASMQWAGDFLTGVMTDWPDRELEIGSLFGEPEPNVFPGARFAGTAEQRDARRGRLIVTMPWRLGADQALIVEFADGGDFWMLTNMGAFWNSMDYLYRPVSHTPSRSAVDSDGRVRMVLAHNDPGVHNWIDTQQFGEGYLTMRVVGSRQLPEVSTRVVTAAELDTALPADTRRVTTEERAAQLHARFDAVRRRFGI</sequence>
<feature type="domain" description="DUF1214" evidence="1">
    <location>
        <begin position="96"/>
        <end position="186"/>
    </location>
</feature>
<dbReference type="SUPFAM" id="SSF160935">
    <property type="entry name" value="VPA0735-like"/>
    <property type="match status" value="1"/>
</dbReference>
<evidence type="ECO:0000313" key="3">
    <source>
        <dbReference type="Proteomes" id="UP000036513"/>
    </source>
</evidence>
<organism evidence="2 3">
    <name type="scientific">Mycolicibacterium chlorophenolicum</name>
    <dbReference type="NCBI Taxonomy" id="37916"/>
    <lineage>
        <taxon>Bacteria</taxon>
        <taxon>Bacillati</taxon>
        <taxon>Actinomycetota</taxon>
        <taxon>Actinomycetes</taxon>
        <taxon>Mycobacteriales</taxon>
        <taxon>Mycobacteriaceae</taxon>
        <taxon>Mycolicibacterium</taxon>
    </lineage>
</organism>
<evidence type="ECO:0000313" key="2">
    <source>
        <dbReference type="EMBL" id="KMO70982.1"/>
    </source>
</evidence>
<accession>A0A0J6VN90</accession>
<dbReference type="RefSeq" id="WP_048472851.1">
    <property type="nucleotide sequence ID" value="NZ_JYNL01000064.1"/>
</dbReference>
<feature type="domain" description="DUF1214" evidence="1">
    <location>
        <begin position="297"/>
        <end position="365"/>
    </location>
</feature>
<dbReference type="SMR" id="A0A0J6VN90"/>
<comment type="caution">
    <text evidence="2">The sequence shown here is derived from an EMBL/GenBank/DDBJ whole genome shotgun (WGS) entry which is preliminary data.</text>
</comment>
<dbReference type="AlphaFoldDB" id="A0A0J6VN90"/>
<dbReference type="Proteomes" id="UP000036513">
    <property type="component" value="Unassembled WGS sequence"/>
</dbReference>
<dbReference type="InterPro" id="IPR010621">
    <property type="entry name" value="DUF1214"/>
</dbReference>
<gene>
    <name evidence="2" type="ORF">MCHLDSM_05877</name>
</gene>
<dbReference type="PATRIC" id="fig|37916.4.peg.5895"/>
<protein>
    <recommendedName>
        <fullName evidence="1">DUF1214 domain-containing protein</fullName>
    </recommendedName>
</protein>
<reference evidence="2 3" key="1">
    <citation type="journal article" date="2015" name="Genome Biol. Evol.">
        <title>Characterization of Three Mycobacterium spp. with Potential Use in Bioremediation by Genome Sequencing and Comparative Genomics.</title>
        <authorList>
            <person name="Das S."/>
            <person name="Pettersson B.M."/>
            <person name="Behra P.R."/>
            <person name="Ramesh M."/>
            <person name="Dasgupta S."/>
            <person name="Bhattacharya A."/>
            <person name="Kirsebom L.A."/>
        </authorList>
    </citation>
    <scope>NUCLEOTIDE SEQUENCE [LARGE SCALE GENOMIC DNA]</scope>
    <source>
        <strain evidence="2 3">DSM 43826</strain>
    </source>
</reference>
<dbReference type="STRING" id="37916.MCHLDSM_05877"/>
<keyword evidence="3" id="KW-1185">Reference proteome</keyword>
<name>A0A0J6VN90_9MYCO</name>
<dbReference type="EMBL" id="JYNL01000064">
    <property type="protein sequence ID" value="KMO70982.1"/>
    <property type="molecule type" value="Genomic_DNA"/>
</dbReference>
<dbReference type="Pfam" id="PF06742">
    <property type="entry name" value="DUF1214"/>
    <property type="match status" value="2"/>
</dbReference>